<evidence type="ECO:0000313" key="3">
    <source>
        <dbReference type="Proteomes" id="UP000009071"/>
    </source>
</evidence>
<sequence>MDQSDLLRVIYLVLLLAAIVAMRWWPGLNHRKFDWWLFKGEDKRDK</sequence>
<accession>C4XJ43</accession>
<dbReference type="Proteomes" id="UP000009071">
    <property type="component" value="Chromosome"/>
</dbReference>
<keyword evidence="1" id="KW-1133">Transmembrane helix</keyword>
<dbReference type="RefSeq" id="WP_012750282.1">
    <property type="nucleotide sequence ID" value="NC_012796.1"/>
</dbReference>
<proteinExistence type="predicted"/>
<keyword evidence="3" id="KW-1185">Reference proteome</keyword>
<dbReference type="KEGG" id="dma:DMR_07160"/>
<keyword evidence="1" id="KW-0812">Transmembrane</keyword>
<gene>
    <name evidence="2" type="ordered locus">DMR_07160</name>
</gene>
<dbReference type="EMBL" id="AP010904">
    <property type="protein sequence ID" value="BAH74207.1"/>
    <property type="molecule type" value="Genomic_DNA"/>
</dbReference>
<protein>
    <submittedName>
        <fullName evidence="2">Uncharacterized protein</fullName>
    </submittedName>
</protein>
<evidence type="ECO:0000256" key="1">
    <source>
        <dbReference type="SAM" id="Phobius"/>
    </source>
</evidence>
<reference evidence="2 3" key="1">
    <citation type="journal article" date="2009" name="Genome Res.">
        <title>Whole genome sequence of Desulfovibrio magneticus strain RS-1 revealed common gene clusters in magnetotactic bacteria.</title>
        <authorList>
            <person name="Nakazawa H."/>
            <person name="Arakaki A."/>
            <person name="Narita-Yamada S."/>
            <person name="Yashiro I."/>
            <person name="Jinno K."/>
            <person name="Aoki N."/>
            <person name="Tsuruyama A."/>
            <person name="Okamura Y."/>
            <person name="Tanikawa S."/>
            <person name="Fujita N."/>
            <person name="Takeyama H."/>
            <person name="Matsunaga T."/>
        </authorList>
    </citation>
    <scope>NUCLEOTIDE SEQUENCE [LARGE SCALE GENOMIC DNA]</scope>
    <source>
        <strain evidence="3">ATCC 700980 / DSM 13731 / RS-1</strain>
    </source>
</reference>
<evidence type="ECO:0000313" key="2">
    <source>
        <dbReference type="EMBL" id="BAH74207.1"/>
    </source>
</evidence>
<dbReference type="AlphaFoldDB" id="C4XJ43"/>
<dbReference type="HOGENOM" id="CLU_3182894_0_0_7"/>
<keyword evidence="1" id="KW-0472">Membrane</keyword>
<name>C4XJ43_SOLM1</name>
<feature type="transmembrane region" description="Helical" evidence="1">
    <location>
        <begin position="6"/>
        <end position="25"/>
    </location>
</feature>
<organism evidence="2 3">
    <name type="scientific">Solidesulfovibrio magneticus (strain ATCC 700980 / DSM 13731 / RS-1)</name>
    <name type="common">Desulfovibrio magneticus</name>
    <dbReference type="NCBI Taxonomy" id="573370"/>
    <lineage>
        <taxon>Bacteria</taxon>
        <taxon>Pseudomonadati</taxon>
        <taxon>Thermodesulfobacteriota</taxon>
        <taxon>Desulfovibrionia</taxon>
        <taxon>Desulfovibrionales</taxon>
        <taxon>Desulfovibrionaceae</taxon>
        <taxon>Solidesulfovibrio</taxon>
    </lineage>
</organism>